<feature type="transmembrane region" description="Helical" evidence="1">
    <location>
        <begin position="270"/>
        <end position="290"/>
    </location>
</feature>
<dbReference type="EMBL" id="CP132302">
    <property type="protein sequence ID" value="WLR98653.1"/>
    <property type="molecule type" value="Genomic_DNA"/>
</dbReference>
<protein>
    <submittedName>
        <fullName evidence="3">DUF6161 domain-containing protein</fullName>
    </submittedName>
</protein>
<evidence type="ECO:0000313" key="3">
    <source>
        <dbReference type="EMBL" id="WLR98653.1"/>
    </source>
</evidence>
<accession>A0AA50CNZ9</accession>
<keyword evidence="4" id="KW-1185">Reference proteome</keyword>
<feature type="domain" description="DUF6161" evidence="2">
    <location>
        <begin position="188"/>
        <end position="383"/>
    </location>
</feature>
<evidence type="ECO:0000259" key="2">
    <source>
        <dbReference type="Pfam" id="PF19658"/>
    </source>
</evidence>
<evidence type="ECO:0000313" key="4">
    <source>
        <dbReference type="Proteomes" id="UP001234585"/>
    </source>
</evidence>
<organism evidence="3 4">
    <name type="scientific">Shinella sumterensis</name>
    <dbReference type="NCBI Taxonomy" id="1967501"/>
    <lineage>
        <taxon>Bacteria</taxon>
        <taxon>Pseudomonadati</taxon>
        <taxon>Pseudomonadota</taxon>
        <taxon>Alphaproteobacteria</taxon>
        <taxon>Hyphomicrobiales</taxon>
        <taxon>Rhizobiaceae</taxon>
        <taxon>Shinella</taxon>
    </lineage>
</organism>
<dbReference type="Pfam" id="PF19658">
    <property type="entry name" value="DUF6161"/>
    <property type="match status" value="1"/>
</dbReference>
<feature type="transmembrane region" description="Helical" evidence="1">
    <location>
        <begin position="310"/>
        <end position="330"/>
    </location>
</feature>
<keyword evidence="1" id="KW-0812">Transmembrane</keyword>
<evidence type="ECO:0000256" key="1">
    <source>
        <dbReference type="SAM" id="Phobius"/>
    </source>
</evidence>
<keyword evidence="1" id="KW-1133">Transmembrane helix</keyword>
<dbReference type="RefSeq" id="WP_306038305.1">
    <property type="nucleotide sequence ID" value="NZ_CP132302.1"/>
</dbReference>
<dbReference type="AlphaFoldDB" id="A0AA50CNZ9"/>
<gene>
    <name evidence="3" type="ORF">Q9313_06375</name>
</gene>
<proteinExistence type="predicted"/>
<dbReference type="InterPro" id="IPR046159">
    <property type="entry name" value="DUF6161"/>
</dbReference>
<keyword evidence="1" id="KW-0472">Membrane</keyword>
<sequence>MPVETKGDGFPITLKVPSQRFSKRFISEEEVRRWLQSEIAWWEERGAQTLNPYFPDARHQLQFLPLLTTNILQEAMRETPGRSALEFVESRGVLISQGRQGILLSKIYDEQPQLYPGALICLSASVLNFKVGNLAAHLANLNISWPLIMSGLGAVLTTVVEDRASTAERKAFEELVARTQMAAEESETQRVQIDELFNSSKNRFDLEHDAQTKVGEKTAEHFRAMLQSELDFSKARISKLEQQVRERLVLEAPTKYWTEKAKTHRTTATIFGAIFVAALFSGVYWLTHYGVDLVSEAYQTIVGERENPGLLALVPLAFITLPTLAFAWLLRHVSRIIVQNLSLQADAQLRGTIATTYSALVHEQTGTTPELAIALNALFRPVDGSGHAEIAPPNVKDIIEMGKSG</sequence>
<reference evidence="3 4" key="1">
    <citation type="submission" date="2023-08" db="EMBL/GenBank/DDBJ databases">
        <title>Pathogen: clinical or host-associated sample.</title>
        <authorList>
            <person name="Hergert J."/>
            <person name="Casey R."/>
            <person name="Wagner J."/>
            <person name="Young E.L."/>
            <person name="Oakeson K.F."/>
        </authorList>
    </citation>
    <scope>NUCLEOTIDE SEQUENCE [LARGE SCALE GENOMIC DNA]</scope>
    <source>
        <strain evidence="3 4">1760953</strain>
    </source>
</reference>
<dbReference type="Proteomes" id="UP001234585">
    <property type="component" value="Chromosome"/>
</dbReference>
<name>A0AA50CNZ9_9HYPH</name>